<dbReference type="PROSITE" id="PS51257">
    <property type="entry name" value="PROKAR_LIPOPROTEIN"/>
    <property type="match status" value="1"/>
</dbReference>
<feature type="signal peptide" evidence="1">
    <location>
        <begin position="1"/>
        <end position="23"/>
    </location>
</feature>
<name>A0A654CG53_SPHMU</name>
<dbReference type="AlphaFoldDB" id="A0A654CG53"/>
<dbReference type="InterPro" id="IPR011990">
    <property type="entry name" value="TPR-like_helical_dom_sf"/>
</dbReference>
<evidence type="ECO:0000313" key="3">
    <source>
        <dbReference type="Proteomes" id="UP000432350"/>
    </source>
</evidence>
<dbReference type="Pfam" id="PF12771">
    <property type="entry name" value="SusD-like_2"/>
    <property type="match status" value="1"/>
</dbReference>
<gene>
    <name evidence="2" type="ORF">SPHINGO8BC_50908</name>
</gene>
<evidence type="ECO:0000256" key="1">
    <source>
        <dbReference type="SAM" id="SignalP"/>
    </source>
</evidence>
<keyword evidence="1" id="KW-0732">Signal</keyword>
<feature type="chain" id="PRO_5024794266" description="SusD/RagB family nutrient-binding outer membrane lipoprotein" evidence="1">
    <location>
        <begin position="24"/>
        <end position="527"/>
    </location>
</feature>
<dbReference type="InterPro" id="IPR041662">
    <property type="entry name" value="SusD-like_2"/>
</dbReference>
<dbReference type="Gene3D" id="1.25.40.390">
    <property type="match status" value="1"/>
</dbReference>
<accession>A0A654CG53</accession>
<reference evidence="2 3" key="1">
    <citation type="submission" date="2019-10" db="EMBL/GenBank/DDBJ databases">
        <authorList>
            <person name="Karimi E."/>
        </authorList>
    </citation>
    <scope>NUCLEOTIDE SEQUENCE [LARGE SCALE GENOMIC DNA]</scope>
    <source>
        <strain evidence="2">Sphingobacterium sp. 8BC</strain>
    </source>
</reference>
<protein>
    <recommendedName>
        <fullName evidence="4">SusD/RagB family nutrient-binding outer membrane lipoprotein</fullName>
    </recommendedName>
</protein>
<organism evidence="2 3">
    <name type="scientific">Sphingobacterium multivorum</name>
    <dbReference type="NCBI Taxonomy" id="28454"/>
    <lineage>
        <taxon>Bacteria</taxon>
        <taxon>Pseudomonadati</taxon>
        <taxon>Bacteroidota</taxon>
        <taxon>Sphingobacteriia</taxon>
        <taxon>Sphingobacteriales</taxon>
        <taxon>Sphingobacteriaceae</taxon>
        <taxon>Sphingobacterium</taxon>
    </lineage>
</organism>
<dbReference type="Proteomes" id="UP000432350">
    <property type="component" value="Unassembled WGS sequence"/>
</dbReference>
<dbReference type="RefSeq" id="WP_159332776.1">
    <property type="nucleotide sequence ID" value="NZ_DAMAQH010000011.1"/>
</dbReference>
<dbReference type="SUPFAM" id="SSF48452">
    <property type="entry name" value="TPR-like"/>
    <property type="match status" value="1"/>
</dbReference>
<evidence type="ECO:0000313" key="2">
    <source>
        <dbReference type="EMBL" id="VXC92367.1"/>
    </source>
</evidence>
<sequence length="527" mass="56697">MKRNIKYIMLGLVAALCTQGLQSCNKALDINTNPNSPTYSTPELVLPQAMVATAQQVPGFNTYGARFVGYYATSGGVSGWGDILTYDYATSAFGGLWSGIYNTLTDLDYVVKNTSGNAGYQDLNQAAVVLMAYNYANLVDTYNDIPYSEALQGAAFLTPKYDKASDIYVDLAKKLDGAVAYFKANASSDVFKKSDIIFKGDNTSWAKFANTLKLRLVLRAGSKAAFANKTIDPIGVITDDVIVQPGFTKIAGKQNPMWNTWAYGADGAAVGTWGTQFIPTPFVMAFFDGSKLSDEARANLFFANGISTNVNQLGNTNNPPVGISPSAWVMKPASGTISATNYRGYGVIKGPSAGQPLMLGAEGNFLGAEAVVEGLLSGDAKTFFENGIKASFTYLNKNESDVVSNGANAATYLTSYVSANAGKYLADWSAAQTKDQKLEAIVTQKYIAMNFLFGHEAYNEYRRIGYPKIAGGNVIGNGKLNFISTESRSTAPDKNLARLPYPASEFSYNGANIPTVNKYTDKLFWAK</sequence>
<proteinExistence type="predicted"/>
<dbReference type="EMBL" id="CABWMV010000024">
    <property type="protein sequence ID" value="VXC92367.1"/>
    <property type="molecule type" value="Genomic_DNA"/>
</dbReference>
<evidence type="ECO:0008006" key="4">
    <source>
        <dbReference type="Google" id="ProtNLM"/>
    </source>
</evidence>